<keyword evidence="2" id="KW-1185">Reference proteome</keyword>
<dbReference type="EMBL" id="CP101185">
    <property type="protein sequence ID" value="UYV97589.1"/>
    <property type="molecule type" value="Genomic_DNA"/>
</dbReference>
<dbReference type="Proteomes" id="UP001163293">
    <property type="component" value="Chromosome"/>
</dbReference>
<dbReference type="AlphaFoldDB" id="A0AAX3EIH7"/>
<evidence type="ECO:0000313" key="2">
    <source>
        <dbReference type="Proteomes" id="UP001163293"/>
    </source>
</evidence>
<protein>
    <submittedName>
        <fullName evidence="1">Uncharacterized protein</fullName>
    </submittedName>
</protein>
<name>A0AAX3EIH7_PAEUR</name>
<sequence length="160" mass="16311">MSDTTAEALLLDPSVGRRNIDQAQWANLVTLLADAARDDLAVAVRTFVSAGSSAVIGVFDEDFLWASLVVSVDQAGVPESLSTIDGSVAEAAGEMAKAAGEAVKWVQAHYGPCSLGLFVDKKHAEALVRAPDKAAAVRTASAAGGLVLSPVPPSLAIALA</sequence>
<gene>
    <name evidence="1" type="ORF">NL394_21605</name>
</gene>
<evidence type="ECO:0000313" key="1">
    <source>
        <dbReference type="EMBL" id="UYV97589.1"/>
    </source>
</evidence>
<dbReference type="RefSeq" id="WP_069696554.1">
    <property type="nucleotide sequence ID" value="NZ_CP043010.1"/>
</dbReference>
<organism evidence="1 2">
    <name type="scientific">Paenarthrobacter ureafaciens</name>
    <dbReference type="NCBI Taxonomy" id="37931"/>
    <lineage>
        <taxon>Bacteria</taxon>
        <taxon>Bacillati</taxon>
        <taxon>Actinomycetota</taxon>
        <taxon>Actinomycetes</taxon>
        <taxon>Micrococcales</taxon>
        <taxon>Micrococcaceae</taxon>
        <taxon>Paenarthrobacter</taxon>
    </lineage>
</organism>
<reference evidence="1" key="1">
    <citation type="submission" date="2022-07" db="EMBL/GenBank/DDBJ databases">
        <authorList>
            <person name="Wu T."/>
        </authorList>
    </citation>
    <scope>NUCLEOTIDE SEQUENCE</scope>
    <source>
        <strain evidence="1">SD-1</strain>
    </source>
</reference>
<proteinExistence type="predicted"/>
<accession>A0AAX3EIH7</accession>